<evidence type="ECO:0000313" key="3">
    <source>
        <dbReference type="Proteomes" id="UP000178348"/>
    </source>
</evidence>
<feature type="transmembrane region" description="Helical" evidence="1">
    <location>
        <begin position="35"/>
        <end position="60"/>
    </location>
</feature>
<dbReference type="AlphaFoldDB" id="A0A1G2CMN7"/>
<evidence type="ECO:0000256" key="1">
    <source>
        <dbReference type="SAM" id="Phobius"/>
    </source>
</evidence>
<gene>
    <name evidence="2" type="ORF">A2946_02780</name>
</gene>
<dbReference type="EMBL" id="MHLB01000011">
    <property type="protein sequence ID" value="OGZ02472.1"/>
    <property type="molecule type" value="Genomic_DNA"/>
</dbReference>
<keyword evidence="1" id="KW-1133">Transmembrane helix</keyword>
<keyword evidence="1" id="KW-0472">Membrane</keyword>
<keyword evidence="1" id="KW-0812">Transmembrane</keyword>
<reference evidence="2 3" key="1">
    <citation type="journal article" date="2016" name="Nat. Commun.">
        <title>Thousands of microbial genomes shed light on interconnected biogeochemical processes in an aquifer system.</title>
        <authorList>
            <person name="Anantharaman K."/>
            <person name="Brown C.T."/>
            <person name="Hug L.A."/>
            <person name="Sharon I."/>
            <person name="Castelle C.J."/>
            <person name="Probst A.J."/>
            <person name="Thomas B.C."/>
            <person name="Singh A."/>
            <person name="Wilkins M.J."/>
            <person name="Karaoz U."/>
            <person name="Brodie E.L."/>
            <person name="Williams K.H."/>
            <person name="Hubbard S.S."/>
            <person name="Banfield J.F."/>
        </authorList>
    </citation>
    <scope>NUCLEOTIDE SEQUENCE [LARGE SCALE GENOMIC DNA]</scope>
</reference>
<feature type="transmembrane region" description="Helical" evidence="1">
    <location>
        <begin position="113"/>
        <end position="131"/>
    </location>
</feature>
<organism evidence="2 3">
    <name type="scientific">Candidatus Liptonbacteria bacterium RIFCSPLOWO2_01_FULL_53_13</name>
    <dbReference type="NCBI Taxonomy" id="1798651"/>
    <lineage>
        <taxon>Bacteria</taxon>
        <taxon>Candidatus Liptoniibacteriota</taxon>
    </lineage>
</organism>
<accession>A0A1G2CMN7</accession>
<name>A0A1G2CMN7_9BACT</name>
<sequence>MHNEQEKKSLREYVLGVIERGEVKMRPKWHFAFRAALYATGGIVLLLILIYLVSFIAFVLRQTGVLFEPSFGSRGWFAFFGSLPWILVLLSAAFIVILEILVRRYAFAYRRPLLYTALAIILIAIAGGTLISQTRLHGRLFQYAREDRLPIPFAGRMYRGFGGQRFMDIHRGAILKMGEGGFVLDDVRGGTSSIAVSPMTRMPPDGPLSAGESVIIFGEREGEIIRAFGVRRIGSEENEIFRVRMR</sequence>
<proteinExistence type="predicted"/>
<evidence type="ECO:0000313" key="2">
    <source>
        <dbReference type="EMBL" id="OGZ02472.1"/>
    </source>
</evidence>
<protein>
    <submittedName>
        <fullName evidence="2">Uncharacterized protein</fullName>
    </submittedName>
</protein>
<comment type="caution">
    <text evidence="2">The sequence shown here is derived from an EMBL/GenBank/DDBJ whole genome shotgun (WGS) entry which is preliminary data.</text>
</comment>
<feature type="transmembrane region" description="Helical" evidence="1">
    <location>
        <begin position="76"/>
        <end position="101"/>
    </location>
</feature>
<dbReference type="Proteomes" id="UP000178348">
    <property type="component" value="Unassembled WGS sequence"/>
</dbReference>